<proteinExistence type="predicted"/>
<keyword evidence="1" id="KW-0472">Membrane</keyword>
<keyword evidence="1" id="KW-1133">Transmembrane helix</keyword>
<keyword evidence="2" id="KW-1185">Reference proteome</keyword>
<organism evidence="2 3">
    <name type="scientific">Romanomermis culicivorax</name>
    <name type="common">Nematode worm</name>
    <dbReference type="NCBI Taxonomy" id="13658"/>
    <lineage>
        <taxon>Eukaryota</taxon>
        <taxon>Metazoa</taxon>
        <taxon>Ecdysozoa</taxon>
        <taxon>Nematoda</taxon>
        <taxon>Enoplea</taxon>
        <taxon>Dorylaimia</taxon>
        <taxon>Mermithida</taxon>
        <taxon>Mermithoidea</taxon>
        <taxon>Mermithidae</taxon>
        <taxon>Romanomermis</taxon>
    </lineage>
</organism>
<keyword evidence="1" id="KW-0812">Transmembrane</keyword>
<name>A0A915L8N0_ROMCU</name>
<dbReference type="AlphaFoldDB" id="A0A915L8N0"/>
<dbReference type="Proteomes" id="UP000887565">
    <property type="component" value="Unplaced"/>
</dbReference>
<reference evidence="3" key="1">
    <citation type="submission" date="2022-11" db="UniProtKB">
        <authorList>
            <consortium name="WormBaseParasite"/>
        </authorList>
    </citation>
    <scope>IDENTIFICATION</scope>
</reference>
<protein>
    <submittedName>
        <fullName evidence="3">Uncharacterized protein</fullName>
    </submittedName>
</protein>
<sequence>MSVNVWSVAVFIFASMGAGRMGVGSSIHAGVMFEILLRVSFKKSVIGCNIGWGGRHRKG</sequence>
<evidence type="ECO:0000256" key="1">
    <source>
        <dbReference type="SAM" id="Phobius"/>
    </source>
</evidence>
<feature type="transmembrane region" description="Helical" evidence="1">
    <location>
        <begin position="6"/>
        <end position="33"/>
    </location>
</feature>
<accession>A0A915L8N0</accession>
<evidence type="ECO:0000313" key="2">
    <source>
        <dbReference type="Proteomes" id="UP000887565"/>
    </source>
</evidence>
<evidence type="ECO:0000313" key="3">
    <source>
        <dbReference type="WBParaSite" id="nRc.2.0.1.t46813-RA"/>
    </source>
</evidence>
<dbReference type="WBParaSite" id="nRc.2.0.1.t46813-RA">
    <property type="protein sequence ID" value="nRc.2.0.1.t46813-RA"/>
    <property type="gene ID" value="nRc.2.0.1.g46813"/>
</dbReference>